<evidence type="ECO:0000313" key="2">
    <source>
        <dbReference type="EMBL" id="ABC78313.1"/>
    </source>
</evidence>
<dbReference type="AlphaFoldDB" id="Q2LW50"/>
<organism evidence="2 3">
    <name type="scientific">Syntrophus aciditrophicus (strain SB)</name>
    <dbReference type="NCBI Taxonomy" id="56780"/>
    <lineage>
        <taxon>Bacteria</taxon>
        <taxon>Pseudomonadati</taxon>
        <taxon>Thermodesulfobacteriota</taxon>
        <taxon>Syntrophia</taxon>
        <taxon>Syntrophales</taxon>
        <taxon>Syntrophaceae</taxon>
        <taxon>Syntrophus</taxon>
    </lineage>
</organism>
<reference evidence="2 3" key="1">
    <citation type="journal article" date="2007" name="Proc. Natl. Acad. Sci. U.S.A.">
        <title>The genome of Syntrophus aciditrophicus: life at the thermodynamic limit of microbial growth.</title>
        <authorList>
            <person name="McInerney M.J."/>
            <person name="Rohlin L."/>
            <person name="Mouttaki H."/>
            <person name="Kim U."/>
            <person name="Krupp R.S."/>
            <person name="Rios-Hernandez L."/>
            <person name="Sieber J."/>
            <person name="Struchtemeyer C.G."/>
            <person name="Bhattacharyya A."/>
            <person name="Campbell J.W."/>
            <person name="Gunsalus R.P."/>
        </authorList>
    </citation>
    <scope>NUCLEOTIDE SEQUENCE [LARGE SCALE GENOMIC DNA]</scope>
    <source>
        <strain evidence="2 3">SB</strain>
    </source>
</reference>
<keyword evidence="1" id="KW-0175">Coiled coil</keyword>
<evidence type="ECO:0000313" key="3">
    <source>
        <dbReference type="Proteomes" id="UP000001933"/>
    </source>
</evidence>
<sequence>MMTSKEDFIKKLCLNDEETDGHTPLRRTNPALERVIDGMERLLEELAKEEEQEKDS</sequence>
<evidence type="ECO:0000256" key="1">
    <source>
        <dbReference type="SAM" id="Coils"/>
    </source>
</evidence>
<protein>
    <submittedName>
        <fullName evidence="2">Hypothetical cytosolic protein</fullName>
    </submittedName>
</protein>
<accession>Q2LW50</accession>
<dbReference type="EMBL" id="CP000252">
    <property type="protein sequence ID" value="ABC78313.1"/>
    <property type="molecule type" value="Genomic_DNA"/>
</dbReference>
<dbReference type="HOGENOM" id="CLU_3012655_0_0_7"/>
<proteinExistence type="predicted"/>
<dbReference type="RefSeq" id="WP_011418332.1">
    <property type="nucleotide sequence ID" value="NC_007759.1"/>
</dbReference>
<keyword evidence="3" id="KW-1185">Reference proteome</keyword>
<gene>
    <name evidence="2" type="ORF">SYN_02519</name>
</gene>
<feature type="coiled-coil region" evidence="1">
    <location>
        <begin position="29"/>
        <end position="56"/>
    </location>
</feature>
<dbReference type="KEGG" id="sat:SYN_02519"/>
<dbReference type="InParanoid" id="Q2LW50"/>
<dbReference type="Proteomes" id="UP000001933">
    <property type="component" value="Chromosome"/>
</dbReference>
<name>Q2LW50_SYNAS</name>